<dbReference type="Proteomes" id="UP001152797">
    <property type="component" value="Unassembled WGS sequence"/>
</dbReference>
<dbReference type="PANTHER" id="PTHR47447:SF17">
    <property type="entry name" value="OS12G0638900 PROTEIN"/>
    <property type="match status" value="1"/>
</dbReference>
<name>A0A9P1DBW4_9DINO</name>
<evidence type="ECO:0000313" key="4">
    <source>
        <dbReference type="EMBL" id="CAL4794168.1"/>
    </source>
</evidence>
<gene>
    <name evidence="2" type="ORF">C1SCF055_LOCUS32456</name>
</gene>
<reference evidence="2" key="1">
    <citation type="submission" date="2022-10" db="EMBL/GenBank/DDBJ databases">
        <authorList>
            <person name="Chen Y."/>
            <person name="Dougan E. K."/>
            <person name="Chan C."/>
            <person name="Rhodes N."/>
            <person name="Thang M."/>
        </authorList>
    </citation>
    <scope>NUCLEOTIDE SEQUENCE</scope>
</reference>
<evidence type="ECO:0000313" key="3">
    <source>
        <dbReference type="EMBL" id="CAL1160231.1"/>
    </source>
</evidence>
<dbReference type="AlphaFoldDB" id="A0A9P1DBW4"/>
<proteinExistence type="predicted"/>
<evidence type="ECO:0000313" key="5">
    <source>
        <dbReference type="Proteomes" id="UP001152797"/>
    </source>
</evidence>
<protein>
    <submittedName>
        <fullName evidence="4">Pentacotripeptide-repeat region of PRORP domain-containing protein</fullName>
    </submittedName>
</protein>
<organism evidence="2">
    <name type="scientific">Cladocopium goreaui</name>
    <dbReference type="NCBI Taxonomy" id="2562237"/>
    <lineage>
        <taxon>Eukaryota</taxon>
        <taxon>Sar</taxon>
        <taxon>Alveolata</taxon>
        <taxon>Dinophyceae</taxon>
        <taxon>Suessiales</taxon>
        <taxon>Symbiodiniaceae</taxon>
        <taxon>Cladocopium</taxon>
    </lineage>
</organism>
<sequence>MVAGRQQDALRSLNLQLSKHARAAEWQEAIKLFRSGTGLQKDVVTFGTVVKAIGKAMLWRQVLHWLNYVASSSLAGSTILLNSALSCLSDASRWRSAVEVYARSTKTSVLCDVITVNNLISACQLQWQKCLQQAGKIQQEGVETDVVTHNVVLASFNGTTWTSAMAWLSNMLEKGLQRTAVTFGTAISVHDVKDDFRTGQRAWERSLLCAEQVRNAALEPNIILGNAAITSCERASRWMWSLTLLSTLSQLLQPNLVSLAALGSACDEATCWKTSLSLLNHVPQWFGAKTSSRMRSAATACINTVMSASGKVMHWSRSLQLVEDMVFLRLTPSSTTVTCLLMTAADAEDVVTGLVKQLCNEVRPDMFHLNALLGSFARRSAWHRALHVASTAAVDAVGARATWAALPSDGWQRAIDAMEYFQIAASVASYTSIIDCCVDVWAVTFQLFSELLLDALVPDVVTSNAILRSCDPAGWLNAFQLHSTQHQDIITYTSMLSASAGKWTVVLALLGDMQSRRLQASRLTYLAAMDSFGYVCDEDHSRDFSTLATMSMCHWGVLLSWRWQTGPELSWDADIAQRLAV</sequence>
<accession>A0A9P1DBW4</accession>
<comment type="caution">
    <text evidence="2">The sequence shown here is derived from an EMBL/GenBank/DDBJ whole genome shotgun (WGS) entry which is preliminary data.</text>
</comment>
<keyword evidence="1" id="KW-0677">Repeat</keyword>
<dbReference type="EMBL" id="CAMXCT030003902">
    <property type="protein sequence ID" value="CAL4794168.1"/>
    <property type="molecule type" value="Genomic_DNA"/>
</dbReference>
<dbReference type="InterPro" id="IPR011990">
    <property type="entry name" value="TPR-like_helical_dom_sf"/>
</dbReference>
<dbReference type="Gene3D" id="1.25.40.10">
    <property type="entry name" value="Tetratricopeptide repeat domain"/>
    <property type="match status" value="4"/>
</dbReference>
<reference evidence="3" key="2">
    <citation type="submission" date="2024-04" db="EMBL/GenBank/DDBJ databases">
        <authorList>
            <person name="Chen Y."/>
            <person name="Shah S."/>
            <person name="Dougan E. K."/>
            <person name="Thang M."/>
            <person name="Chan C."/>
        </authorList>
    </citation>
    <scope>NUCLEOTIDE SEQUENCE [LARGE SCALE GENOMIC DNA]</scope>
</reference>
<dbReference type="OrthoDB" id="445220at2759"/>
<dbReference type="EMBL" id="CAMXCT010003902">
    <property type="protein sequence ID" value="CAI4006856.1"/>
    <property type="molecule type" value="Genomic_DNA"/>
</dbReference>
<dbReference type="EMBL" id="CAMXCT020003902">
    <property type="protein sequence ID" value="CAL1160231.1"/>
    <property type="molecule type" value="Genomic_DNA"/>
</dbReference>
<evidence type="ECO:0000313" key="2">
    <source>
        <dbReference type="EMBL" id="CAI4006856.1"/>
    </source>
</evidence>
<keyword evidence="5" id="KW-1185">Reference proteome</keyword>
<dbReference type="PANTHER" id="PTHR47447">
    <property type="entry name" value="OS03G0856100 PROTEIN"/>
    <property type="match status" value="1"/>
</dbReference>
<evidence type="ECO:0000256" key="1">
    <source>
        <dbReference type="ARBA" id="ARBA00022737"/>
    </source>
</evidence>